<dbReference type="AlphaFoldDB" id="A0AAN6TRH4"/>
<dbReference type="Proteomes" id="UP001302602">
    <property type="component" value="Unassembled WGS sequence"/>
</dbReference>
<dbReference type="PANTHER" id="PTHR47332">
    <property type="entry name" value="SET DOMAIN-CONTAINING PROTEIN 5"/>
    <property type="match status" value="1"/>
</dbReference>
<dbReference type="InterPro" id="IPR011990">
    <property type="entry name" value="TPR-like_helical_dom_sf"/>
</dbReference>
<feature type="domain" description="SET" evidence="1">
    <location>
        <begin position="32"/>
        <end position="120"/>
    </location>
</feature>
<organism evidence="2 3">
    <name type="scientific">Parathielavia appendiculata</name>
    <dbReference type="NCBI Taxonomy" id="2587402"/>
    <lineage>
        <taxon>Eukaryota</taxon>
        <taxon>Fungi</taxon>
        <taxon>Dikarya</taxon>
        <taxon>Ascomycota</taxon>
        <taxon>Pezizomycotina</taxon>
        <taxon>Sordariomycetes</taxon>
        <taxon>Sordariomycetidae</taxon>
        <taxon>Sordariales</taxon>
        <taxon>Chaetomiaceae</taxon>
        <taxon>Parathielavia</taxon>
    </lineage>
</organism>
<sequence>MVDVPAVLIGISFLGDTKPHHRRRLIKQAMAQLPETTRSKVHSLSRGSAMYEVDAILGPNSNTVMVAEDEVHVGLFAEAARINHSCRPNAYFKFSERRLTMEVVAYHIMEPGEEILVSYVPLETPLGKRRQYLKDHWGFDCTCSLCRGPEADIEDSENWRRKIKSLKETIEDAKSNGFYQDAITMTEEWLLISEWDRAPVFMPEYHDALADLYFLNGDMVNATRHARMAVDGWARLGSVDDEGLENARLFLRRLEM</sequence>
<dbReference type="EMBL" id="MU853249">
    <property type="protein sequence ID" value="KAK4119402.1"/>
    <property type="molecule type" value="Genomic_DNA"/>
</dbReference>
<protein>
    <recommendedName>
        <fullName evidence="1">SET domain-containing protein</fullName>
    </recommendedName>
</protein>
<evidence type="ECO:0000313" key="2">
    <source>
        <dbReference type="EMBL" id="KAK4119402.1"/>
    </source>
</evidence>
<dbReference type="CDD" id="cd20071">
    <property type="entry name" value="SET_SMYD"/>
    <property type="match status" value="1"/>
</dbReference>
<comment type="caution">
    <text evidence="2">The sequence shown here is derived from an EMBL/GenBank/DDBJ whole genome shotgun (WGS) entry which is preliminary data.</text>
</comment>
<keyword evidence="3" id="KW-1185">Reference proteome</keyword>
<dbReference type="PROSITE" id="PS50280">
    <property type="entry name" value="SET"/>
    <property type="match status" value="1"/>
</dbReference>
<dbReference type="PANTHER" id="PTHR47332:SF6">
    <property type="entry name" value="SET DOMAIN-CONTAINING PROTEIN"/>
    <property type="match status" value="1"/>
</dbReference>
<dbReference type="RefSeq" id="XP_062643175.1">
    <property type="nucleotide sequence ID" value="XM_062794946.1"/>
</dbReference>
<gene>
    <name evidence="2" type="ORF">N657DRAFT_659037</name>
</gene>
<accession>A0AAN6TRH4</accession>
<name>A0AAN6TRH4_9PEZI</name>
<dbReference type="GeneID" id="87831715"/>
<dbReference type="InterPro" id="IPR001214">
    <property type="entry name" value="SET_dom"/>
</dbReference>
<proteinExistence type="predicted"/>
<dbReference type="InterPro" id="IPR053185">
    <property type="entry name" value="SET_domain_protein"/>
</dbReference>
<dbReference type="Gene3D" id="2.170.270.10">
    <property type="entry name" value="SET domain"/>
    <property type="match status" value="1"/>
</dbReference>
<reference evidence="2" key="2">
    <citation type="submission" date="2023-05" db="EMBL/GenBank/DDBJ databases">
        <authorList>
            <consortium name="Lawrence Berkeley National Laboratory"/>
            <person name="Steindorff A."/>
            <person name="Hensen N."/>
            <person name="Bonometti L."/>
            <person name="Westerberg I."/>
            <person name="Brannstrom I.O."/>
            <person name="Guillou S."/>
            <person name="Cros-Aarteil S."/>
            <person name="Calhoun S."/>
            <person name="Haridas S."/>
            <person name="Kuo A."/>
            <person name="Mondo S."/>
            <person name="Pangilinan J."/>
            <person name="Riley R."/>
            <person name="Labutti K."/>
            <person name="Andreopoulos B."/>
            <person name="Lipzen A."/>
            <person name="Chen C."/>
            <person name="Yanf M."/>
            <person name="Daum C."/>
            <person name="Ng V."/>
            <person name="Clum A."/>
            <person name="Ohm R."/>
            <person name="Martin F."/>
            <person name="Silar P."/>
            <person name="Natvig D."/>
            <person name="Lalanne C."/>
            <person name="Gautier V."/>
            <person name="Ament-Velasquez S.L."/>
            <person name="Kruys A."/>
            <person name="Hutchinson M.I."/>
            <person name="Powell A.J."/>
            <person name="Barry K."/>
            <person name="Miller A.N."/>
            <person name="Grigoriev I.V."/>
            <person name="Debuchy R."/>
            <person name="Gladieux P."/>
            <person name="Thoren M.H."/>
            <person name="Johannesson H."/>
        </authorList>
    </citation>
    <scope>NUCLEOTIDE SEQUENCE</scope>
    <source>
        <strain evidence="2">CBS 731.68</strain>
    </source>
</reference>
<dbReference type="Gene3D" id="1.25.40.10">
    <property type="entry name" value="Tetratricopeptide repeat domain"/>
    <property type="match status" value="1"/>
</dbReference>
<evidence type="ECO:0000313" key="3">
    <source>
        <dbReference type="Proteomes" id="UP001302602"/>
    </source>
</evidence>
<evidence type="ECO:0000259" key="1">
    <source>
        <dbReference type="PROSITE" id="PS50280"/>
    </source>
</evidence>
<dbReference type="InterPro" id="IPR046341">
    <property type="entry name" value="SET_dom_sf"/>
</dbReference>
<reference evidence="2" key="1">
    <citation type="journal article" date="2023" name="Mol. Phylogenet. Evol.">
        <title>Genome-scale phylogeny and comparative genomics of the fungal order Sordariales.</title>
        <authorList>
            <person name="Hensen N."/>
            <person name="Bonometti L."/>
            <person name="Westerberg I."/>
            <person name="Brannstrom I.O."/>
            <person name="Guillou S."/>
            <person name="Cros-Aarteil S."/>
            <person name="Calhoun S."/>
            <person name="Haridas S."/>
            <person name="Kuo A."/>
            <person name="Mondo S."/>
            <person name="Pangilinan J."/>
            <person name="Riley R."/>
            <person name="LaButti K."/>
            <person name="Andreopoulos B."/>
            <person name="Lipzen A."/>
            <person name="Chen C."/>
            <person name="Yan M."/>
            <person name="Daum C."/>
            <person name="Ng V."/>
            <person name="Clum A."/>
            <person name="Steindorff A."/>
            <person name="Ohm R.A."/>
            <person name="Martin F."/>
            <person name="Silar P."/>
            <person name="Natvig D.O."/>
            <person name="Lalanne C."/>
            <person name="Gautier V."/>
            <person name="Ament-Velasquez S.L."/>
            <person name="Kruys A."/>
            <person name="Hutchinson M.I."/>
            <person name="Powell A.J."/>
            <person name="Barry K."/>
            <person name="Miller A.N."/>
            <person name="Grigoriev I.V."/>
            <person name="Debuchy R."/>
            <person name="Gladieux P."/>
            <person name="Hiltunen Thoren M."/>
            <person name="Johannesson H."/>
        </authorList>
    </citation>
    <scope>NUCLEOTIDE SEQUENCE</scope>
    <source>
        <strain evidence="2">CBS 731.68</strain>
    </source>
</reference>
<dbReference type="Pfam" id="PF00856">
    <property type="entry name" value="SET"/>
    <property type="match status" value="1"/>
</dbReference>
<dbReference type="SUPFAM" id="SSF82199">
    <property type="entry name" value="SET domain"/>
    <property type="match status" value="1"/>
</dbReference>